<dbReference type="Gene3D" id="2.60.40.790">
    <property type="match status" value="1"/>
</dbReference>
<dbReference type="SUPFAM" id="SSF49764">
    <property type="entry name" value="HSP20-like chaperones"/>
    <property type="match status" value="1"/>
</dbReference>
<evidence type="ECO:0000313" key="6">
    <source>
        <dbReference type="EMBL" id="KAK2587083.1"/>
    </source>
</evidence>
<dbReference type="CDD" id="cd06526">
    <property type="entry name" value="metazoan_ACD"/>
    <property type="match status" value="1"/>
</dbReference>
<name>A0AAD9RWT7_9HYME</name>
<dbReference type="GO" id="GO:0051082">
    <property type="term" value="F:unfolded protein binding"/>
    <property type="evidence" value="ECO:0007669"/>
    <property type="project" value="TreeGrafter"/>
</dbReference>
<dbReference type="InterPro" id="IPR002068">
    <property type="entry name" value="A-crystallin/Hsp20_dom"/>
</dbReference>
<comment type="similarity">
    <text evidence="2 3">Belongs to the small heat shock protein (HSP20) family.</text>
</comment>
<reference evidence="6" key="2">
    <citation type="journal article" date="2023" name="Commun. Biol.">
        <title>Intrasexual cuticular hydrocarbon dimorphism in a wasp sheds light on hydrocarbon biosynthesis genes in Hymenoptera.</title>
        <authorList>
            <person name="Moris V.C."/>
            <person name="Podsiadlowski L."/>
            <person name="Martin S."/>
            <person name="Oeyen J.P."/>
            <person name="Donath A."/>
            <person name="Petersen M."/>
            <person name="Wilbrandt J."/>
            <person name="Misof B."/>
            <person name="Liedtke D."/>
            <person name="Thamm M."/>
            <person name="Scheiner R."/>
            <person name="Schmitt T."/>
            <person name="Niehuis O."/>
        </authorList>
    </citation>
    <scope>NUCLEOTIDE SEQUENCE</scope>
    <source>
        <strain evidence="6">GBR_01_08_01A</strain>
    </source>
</reference>
<dbReference type="GO" id="GO:0005634">
    <property type="term" value="C:nucleus"/>
    <property type="evidence" value="ECO:0007669"/>
    <property type="project" value="TreeGrafter"/>
</dbReference>
<keyword evidence="1" id="KW-0346">Stress response</keyword>
<dbReference type="PROSITE" id="PS01031">
    <property type="entry name" value="SHSP"/>
    <property type="match status" value="1"/>
</dbReference>
<accession>A0AAD9RWT7</accession>
<dbReference type="GO" id="GO:0005737">
    <property type="term" value="C:cytoplasm"/>
    <property type="evidence" value="ECO:0007669"/>
    <property type="project" value="TreeGrafter"/>
</dbReference>
<feature type="compositionally biased region" description="Low complexity" evidence="4">
    <location>
        <begin position="217"/>
        <end position="231"/>
    </location>
</feature>
<reference evidence="6" key="1">
    <citation type="submission" date="2021-08" db="EMBL/GenBank/DDBJ databases">
        <authorList>
            <person name="Misof B."/>
            <person name="Oliver O."/>
            <person name="Podsiadlowski L."/>
            <person name="Donath A."/>
            <person name="Peters R."/>
            <person name="Mayer C."/>
            <person name="Rust J."/>
            <person name="Gunkel S."/>
            <person name="Lesny P."/>
            <person name="Martin S."/>
            <person name="Oeyen J.P."/>
            <person name="Petersen M."/>
            <person name="Panagiotis P."/>
            <person name="Wilbrandt J."/>
            <person name="Tanja T."/>
        </authorList>
    </citation>
    <scope>NUCLEOTIDE SEQUENCE</scope>
    <source>
        <strain evidence="6">GBR_01_08_01A</strain>
        <tissue evidence="6">Thorax + abdomen</tissue>
    </source>
</reference>
<evidence type="ECO:0000256" key="2">
    <source>
        <dbReference type="PROSITE-ProRule" id="PRU00285"/>
    </source>
</evidence>
<dbReference type="PANTHER" id="PTHR45640">
    <property type="entry name" value="HEAT SHOCK PROTEIN HSP-12.2-RELATED"/>
    <property type="match status" value="1"/>
</dbReference>
<dbReference type="PRINTS" id="PR00299">
    <property type="entry name" value="ACRYSTALLIN"/>
</dbReference>
<evidence type="ECO:0000313" key="7">
    <source>
        <dbReference type="Proteomes" id="UP001258017"/>
    </source>
</evidence>
<keyword evidence="7" id="KW-1185">Reference proteome</keyword>
<dbReference type="GO" id="GO:0009408">
    <property type="term" value="P:response to heat"/>
    <property type="evidence" value="ECO:0007669"/>
    <property type="project" value="TreeGrafter"/>
</dbReference>
<feature type="compositionally biased region" description="Basic residues" evidence="4">
    <location>
        <begin position="232"/>
        <end position="241"/>
    </location>
</feature>
<evidence type="ECO:0000256" key="4">
    <source>
        <dbReference type="SAM" id="MobiDB-lite"/>
    </source>
</evidence>
<dbReference type="GO" id="GO:0042026">
    <property type="term" value="P:protein refolding"/>
    <property type="evidence" value="ECO:0007669"/>
    <property type="project" value="TreeGrafter"/>
</dbReference>
<feature type="region of interest" description="Disordered" evidence="4">
    <location>
        <begin position="179"/>
        <end position="241"/>
    </location>
</feature>
<protein>
    <recommendedName>
        <fullName evidence="5">SHSP domain-containing protein</fullName>
    </recommendedName>
</protein>
<dbReference type="EMBL" id="JAIFRP010000007">
    <property type="protein sequence ID" value="KAK2587083.1"/>
    <property type="molecule type" value="Genomic_DNA"/>
</dbReference>
<evidence type="ECO:0000256" key="1">
    <source>
        <dbReference type="ARBA" id="ARBA00023016"/>
    </source>
</evidence>
<sequence>MSLLPALFSDWWEDLDRPHQLLGQHFGLPIDPDTLFAEAFEPARTDVLLYRPPMSRRSKRRYHPFSGALARKSSRGTSTVAADKDKFLVTLDVQQFAPNEITVKVVDKSVIVEAKHDEKEDEHGWISRQFIRRYAIPEQCDIERVESSLSSDGILRITAPRKESPKTVANERPIKVQYTGRPAIDTYTESATSSSTATSMDTTTSNAEPTEERSKEQQQQQQQPQRQQQGQRGKKGAGKAA</sequence>
<comment type="caution">
    <text evidence="6">The sequence shown here is derived from an EMBL/GenBank/DDBJ whole genome shotgun (WGS) entry which is preliminary data.</text>
</comment>
<proteinExistence type="inferred from homology"/>
<dbReference type="InterPro" id="IPR008978">
    <property type="entry name" value="HSP20-like_chaperone"/>
</dbReference>
<dbReference type="AlphaFoldDB" id="A0AAD9RWT7"/>
<evidence type="ECO:0000256" key="3">
    <source>
        <dbReference type="RuleBase" id="RU003616"/>
    </source>
</evidence>
<dbReference type="InterPro" id="IPR001436">
    <property type="entry name" value="Alpha-crystallin/sHSP_animal"/>
</dbReference>
<feature type="domain" description="SHSP" evidence="5">
    <location>
        <begin position="69"/>
        <end position="177"/>
    </location>
</feature>
<organism evidence="6 7">
    <name type="scientific">Odynerus spinipes</name>
    <dbReference type="NCBI Taxonomy" id="1348599"/>
    <lineage>
        <taxon>Eukaryota</taxon>
        <taxon>Metazoa</taxon>
        <taxon>Ecdysozoa</taxon>
        <taxon>Arthropoda</taxon>
        <taxon>Hexapoda</taxon>
        <taxon>Insecta</taxon>
        <taxon>Pterygota</taxon>
        <taxon>Neoptera</taxon>
        <taxon>Endopterygota</taxon>
        <taxon>Hymenoptera</taxon>
        <taxon>Apocrita</taxon>
        <taxon>Aculeata</taxon>
        <taxon>Vespoidea</taxon>
        <taxon>Vespidae</taxon>
        <taxon>Eumeninae</taxon>
        <taxon>Odynerus</taxon>
    </lineage>
</organism>
<gene>
    <name evidence="6" type="ORF">KPH14_002854</name>
</gene>
<dbReference type="Pfam" id="PF00011">
    <property type="entry name" value="HSP20"/>
    <property type="match status" value="1"/>
</dbReference>
<evidence type="ECO:0000259" key="5">
    <source>
        <dbReference type="PROSITE" id="PS01031"/>
    </source>
</evidence>
<dbReference type="PANTHER" id="PTHR45640:SF13">
    <property type="entry name" value="HEAT SHOCK PROTEIN 22-RELATED"/>
    <property type="match status" value="1"/>
</dbReference>
<dbReference type="Proteomes" id="UP001258017">
    <property type="component" value="Unassembled WGS sequence"/>
</dbReference>
<feature type="compositionally biased region" description="Low complexity" evidence="4">
    <location>
        <begin position="186"/>
        <end position="205"/>
    </location>
</feature>